<accession>A0AAU9WGG4</accession>
<reference evidence="1 2" key="1">
    <citation type="submission" date="2022-05" db="EMBL/GenBank/DDBJ databases">
        <authorList>
            <consortium name="Genoscope - CEA"/>
            <person name="William W."/>
        </authorList>
    </citation>
    <scope>NUCLEOTIDE SEQUENCE [LARGE SCALE GENOMIC DNA]</scope>
</reference>
<evidence type="ECO:0000313" key="2">
    <source>
        <dbReference type="Proteomes" id="UP001159428"/>
    </source>
</evidence>
<dbReference type="EMBL" id="CALNXJ010000014">
    <property type="protein sequence ID" value="CAH3114167.1"/>
    <property type="molecule type" value="Genomic_DNA"/>
</dbReference>
<evidence type="ECO:0000313" key="1">
    <source>
        <dbReference type="EMBL" id="CAH3114167.1"/>
    </source>
</evidence>
<gene>
    <name evidence="1" type="ORF">PMEA_00006100</name>
</gene>
<comment type="caution">
    <text evidence="1">The sequence shown here is derived from an EMBL/GenBank/DDBJ whole genome shotgun (WGS) entry which is preliminary data.</text>
</comment>
<name>A0AAU9WGG4_9CNID</name>
<organism evidence="1 2">
    <name type="scientific">Pocillopora meandrina</name>
    <dbReference type="NCBI Taxonomy" id="46732"/>
    <lineage>
        <taxon>Eukaryota</taxon>
        <taxon>Metazoa</taxon>
        <taxon>Cnidaria</taxon>
        <taxon>Anthozoa</taxon>
        <taxon>Hexacorallia</taxon>
        <taxon>Scleractinia</taxon>
        <taxon>Astrocoeniina</taxon>
        <taxon>Pocilloporidae</taxon>
        <taxon>Pocillopora</taxon>
    </lineage>
</organism>
<proteinExistence type="predicted"/>
<sequence length="96" mass="10738">MNRRIRAKMLYTEKGHLPKPPKRDKLMMEHCPPSCTLPHIASVLCILGQFHVLGLPALHGIKAKCEAKLTNIQQFSVGGIESTLWDLLHLTEKSGL</sequence>
<keyword evidence="2" id="KW-1185">Reference proteome</keyword>
<dbReference type="AlphaFoldDB" id="A0AAU9WGG4"/>
<protein>
    <submittedName>
        <fullName evidence="1">Uncharacterized protein</fullName>
    </submittedName>
</protein>
<dbReference type="Proteomes" id="UP001159428">
    <property type="component" value="Unassembled WGS sequence"/>
</dbReference>